<keyword evidence="1" id="KW-0472">Membrane</keyword>
<keyword evidence="1" id="KW-1133">Transmembrane helix</keyword>
<keyword evidence="1" id="KW-0812">Transmembrane</keyword>
<name>A0AAE3DQS8_9FIRM</name>
<protein>
    <recommendedName>
        <fullName evidence="4">Bypass of forespore C C-terminal domain-containing protein</fullName>
    </recommendedName>
</protein>
<dbReference type="AlphaFoldDB" id="A0AAE3DQS8"/>
<gene>
    <name evidence="2" type="ORF">LKD71_03745</name>
</gene>
<dbReference type="EMBL" id="JAJEPR010000004">
    <property type="protein sequence ID" value="MCC2188946.1"/>
    <property type="molecule type" value="Genomic_DNA"/>
</dbReference>
<evidence type="ECO:0000256" key="1">
    <source>
        <dbReference type="SAM" id="Phobius"/>
    </source>
</evidence>
<reference evidence="2 3" key="1">
    <citation type="submission" date="2021-10" db="EMBL/GenBank/DDBJ databases">
        <title>Anaerobic single-cell dispensing facilitates the cultivation of human gut bacteria.</title>
        <authorList>
            <person name="Afrizal A."/>
        </authorList>
    </citation>
    <scope>NUCLEOTIDE SEQUENCE [LARGE SCALE GENOMIC DNA]</scope>
    <source>
        <strain evidence="2 3">CLA-AA-H277</strain>
    </source>
</reference>
<organism evidence="2 3">
    <name type="scientific">Fusicatenibacter faecihominis</name>
    <dbReference type="NCBI Taxonomy" id="2881276"/>
    <lineage>
        <taxon>Bacteria</taxon>
        <taxon>Bacillati</taxon>
        <taxon>Bacillota</taxon>
        <taxon>Clostridia</taxon>
        <taxon>Lachnospirales</taxon>
        <taxon>Lachnospiraceae</taxon>
        <taxon>Fusicatenibacter</taxon>
    </lineage>
</organism>
<dbReference type="RefSeq" id="WP_227614402.1">
    <property type="nucleotide sequence ID" value="NZ_JAJEPR010000004.1"/>
</dbReference>
<keyword evidence="3" id="KW-1185">Reference proteome</keyword>
<evidence type="ECO:0008006" key="4">
    <source>
        <dbReference type="Google" id="ProtNLM"/>
    </source>
</evidence>
<dbReference type="Proteomes" id="UP001197875">
    <property type="component" value="Unassembled WGS sequence"/>
</dbReference>
<evidence type="ECO:0000313" key="3">
    <source>
        <dbReference type="Proteomes" id="UP001197875"/>
    </source>
</evidence>
<proteinExistence type="predicted"/>
<comment type="caution">
    <text evidence="2">The sequence shown here is derived from an EMBL/GenBank/DDBJ whole genome shotgun (WGS) entry which is preliminary data.</text>
</comment>
<accession>A0AAE3DQS8</accession>
<feature type="transmembrane region" description="Helical" evidence="1">
    <location>
        <begin position="6"/>
        <end position="23"/>
    </location>
</feature>
<sequence length="102" mass="11644">MNSRRYGIGFFVGIFLLSLLYIFSDLRFQSAEEGVRAEEGIVYYLEEEEGKVSIYQGEEHTLYEKTSIPVKQLPAGIQEEIREGKSLSGEGELFSFLENYSS</sequence>
<evidence type="ECO:0000313" key="2">
    <source>
        <dbReference type="EMBL" id="MCC2188946.1"/>
    </source>
</evidence>